<dbReference type="AlphaFoldDB" id="A0A545VSE7"/>
<dbReference type="EMBL" id="SPUK01000011">
    <property type="protein sequence ID" value="TQV93868.1"/>
    <property type="molecule type" value="Genomic_DNA"/>
</dbReference>
<dbReference type="Proteomes" id="UP000315783">
    <property type="component" value="Unassembled WGS sequence"/>
</dbReference>
<keyword evidence="2" id="KW-1185">Reference proteome</keyword>
<protein>
    <submittedName>
        <fullName evidence="1">Uncharacterized protein</fullName>
    </submittedName>
</protein>
<gene>
    <name evidence="1" type="ORF">IF1G_07600</name>
</gene>
<organism evidence="1 2">
    <name type="scientific">Cordyceps javanica</name>
    <dbReference type="NCBI Taxonomy" id="43265"/>
    <lineage>
        <taxon>Eukaryota</taxon>
        <taxon>Fungi</taxon>
        <taxon>Dikarya</taxon>
        <taxon>Ascomycota</taxon>
        <taxon>Pezizomycotina</taxon>
        <taxon>Sordariomycetes</taxon>
        <taxon>Hypocreomycetidae</taxon>
        <taxon>Hypocreales</taxon>
        <taxon>Cordycipitaceae</taxon>
        <taxon>Cordyceps</taxon>
    </lineage>
</organism>
<sequence length="162" mass="17954">MRTPGGGGVGFNLPFLPCIYIWRSCSTSVSSPGSEFQLVRTILFRQSHLFAAESVLTAPDRAVAYPGFVNRDTDPYLHNRPEAQTLPTIFCPATSAVRVAQPTVVTPARALVWPSFLRNELCIDTRTILSHQCLLLPARFQRPRGFTPTSCRTCIPHRGALR</sequence>
<accession>A0A545VSE7</accession>
<evidence type="ECO:0000313" key="1">
    <source>
        <dbReference type="EMBL" id="TQV93868.1"/>
    </source>
</evidence>
<name>A0A545VSE7_9HYPO</name>
<reference evidence="1 2" key="1">
    <citation type="journal article" date="2019" name="Appl. Microbiol. Biotechnol.">
        <title>Genome sequence of Isaria javanica and comparative genome analysis insights into family S53 peptidase evolution in fungal entomopathogens.</title>
        <authorList>
            <person name="Lin R."/>
            <person name="Zhang X."/>
            <person name="Xin B."/>
            <person name="Zou M."/>
            <person name="Gao Y."/>
            <person name="Qin F."/>
            <person name="Hu Q."/>
            <person name="Xie B."/>
            <person name="Cheng X."/>
        </authorList>
    </citation>
    <scope>NUCLEOTIDE SEQUENCE [LARGE SCALE GENOMIC DNA]</scope>
    <source>
        <strain evidence="1 2">IJ1G</strain>
    </source>
</reference>
<evidence type="ECO:0000313" key="2">
    <source>
        <dbReference type="Proteomes" id="UP000315783"/>
    </source>
</evidence>
<comment type="caution">
    <text evidence="1">The sequence shown here is derived from an EMBL/GenBank/DDBJ whole genome shotgun (WGS) entry which is preliminary data.</text>
</comment>
<proteinExistence type="predicted"/>